<evidence type="ECO:0000313" key="3">
    <source>
        <dbReference type="Proteomes" id="UP000183898"/>
    </source>
</evidence>
<dbReference type="Gene3D" id="3.40.30.10">
    <property type="entry name" value="Glutaredoxin"/>
    <property type="match status" value="1"/>
</dbReference>
<protein>
    <submittedName>
        <fullName evidence="2">Cytochrome oxidase Cu insertion factor, SCO1/SenC/PrrC family</fullName>
    </submittedName>
</protein>
<keyword evidence="1" id="KW-0472">Membrane</keyword>
<name>A0A1H8M5C8_9PROT</name>
<dbReference type="Proteomes" id="UP000183898">
    <property type="component" value="Unassembled WGS sequence"/>
</dbReference>
<evidence type="ECO:0000313" key="2">
    <source>
        <dbReference type="EMBL" id="SEO12587.1"/>
    </source>
</evidence>
<feature type="transmembrane region" description="Helical" evidence="1">
    <location>
        <begin position="12"/>
        <end position="34"/>
    </location>
</feature>
<dbReference type="SUPFAM" id="SSF52833">
    <property type="entry name" value="Thioredoxin-like"/>
    <property type="match status" value="1"/>
</dbReference>
<sequence>MSNESVTRKNRRTLILLALVLSAPFIASYTLYFWNVRPQSINYGDLIEVRQLKGTGLNDADQTIFRMRDLRGKWVLMSIDSGACAEQCQKKLYYMRQVRTYQNAEMDRIERLWLIDDEQKPSPEVLRDYEGMHVIRAKNSELLKEVPAAGSQHDHIYLIDPIGNLMMRFPKDPDPGKMAKDIKRLLKVSQLEHAMGTDMKH</sequence>
<gene>
    <name evidence="2" type="ORF">SAMN05216404_1128</name>
</gene>
<dbReference type="InterPro" id="IPR036249">
    <property type="entry name" value="Thioredoxin-like_sf"/>
</dbReference>
<keyword evidence="1" id="KW-1133">Transmembrane helix</keyword>
<organism evidence="2 3">
    <name type="scientific">Nitrosospira multiformis</name>
    <dbReference type="NCBI Taxonomy" id="1231"/>
    <lineage>
        <taxon>Bacteria</taxon>
        <taxon>Pseudomonadati</taxon>
        <taxon>Pseudomonadota</taxon>
        <taxon>Betaproteobacteria</taxon>
        <taxon>Nitrosomonadales</taxon>
        <taxon>Nitrosomonadaceae</taxon>
        <taxon>Nitrosospira</taxon>
    </lineage>
</organism>
<dbReference type="EMBL" id="FOCT01000012">
    <property type="protein sequence ID" value="SEO12587.1"/>
    <property type="molecule type" value="Genomic_DNA"/>
</dbReference>
<evidence type="ECO:0000256" key="1">
    <source>
        <dbReference type="SAM" id="Phobius"/>
    </source>
</evidence>
<reference evidence="2 3" key="1">
    <citation type="submission" date="2016-10" db="EMBL/GenBank/DDBJ databases">
        <authorList>
            <person name="de Groot N.N."/>
        </authorList>
    </citation>
    <scope>NUCLEOTIDE SEQUENCE [LARGE SCALE GENOMIC DNA]</scope>
    <source>
        <strain evidence="2 3">Nl18</strain>
    </source>
</reference>
<dbReference type="RefSeq" id="WP_074748041.1">
    <property type="nucleotide sequence ID" value="NZ_FOCT01000012.1"/>
</dbReference>
<dbReference type="AlphaFoldDB" id="A0A1H8M5C8"/>
<proteinExistence type="predicted"/>
<accession>A0A1H8M5C8</accession>
<keyword evidence="1" id="KW-0812">Transmembrane</keyword>